<evidence type="ECO:0000313" key="2">
    <source>
        <dbReference type="EMBL" id="KAJ5106866.1"/>
    </source>
</evidence>
<dbReference type="InterPro" id="IPR011009">
    <property type="entry name" value="Kinase-like_dom_sf"/>
</dbReference>
<dbReference type="Proteomes" id="UP001149165">
    <property type="component" value="Unassembled WGS sequence"/>
</dbReference>
<dbReference type="PANTHER" id="PTHR38248:SF2">
    <property type="entry name" value="FUNK1 11"/>
    <property type="match status" value="1"/>
</dbReference>
<dbReference type="Pfam" id="PF17667">
    <property type="entry name" value="Pkinase_fungal"/>
    <property type="match status" value="1"/>
</dbReference>
<protein>
    <recommendedName>
        <fullName evidence="1">Fungal-type protein kinase domain-containing protein</fullName>
    </recommendedName>
</protein>
<dbReference type="AlphaFoldDB" id="A0A9W9FUV3"/>
<sequence>MVVTCREGIIKANPIGDGLDAWNVLFESICTVRRIRSSYARRKEFKHYYSYIQSNSLTDTENLTLDLLFALRNLPTSRILPSPTNRGTLQQDLRKLISAAASETFDFLRISPLLNTVLARKSDSDIWNCVYDAIVEPTPPPRTILHKTSSFANSSEYRQDINRVLKSELRSLYIRISDFRSIYFRGINNLIEASNAVFKRCTEEYNKEVSKKDKVVTGPAKSISLISICAALLTILEGCITGYKSLRNVGILYCNILVNNLLINKDKENPLWLSFLINLDLAIREERNGVTGANRKTSMRAFMAIGLLLGEKHSFMHDLELFFWVIFWICIYYKGPNKERTIPRFDKWNFVDTEELADSKKGAISDE</sequence>
<name>A0A9W9FUV3_9EURO</name>
<proteinExistence type="predicted"/>
<evidence type="ECO:0000313" key="3">
    <source>
        <dbReference type="Proteomes" id="UP001149165"/>
    </source>
</evidence>
<gene>
    <name evidence="2" type="ORF">N7456_003541</name>
</gene>
<dbReference type="InterPro" id="IPR040976">
    <property type="entry name" value="Pkinase_fungal"/>
</dbReference>
<dbReference type="PANTHER" id="PTHR38248">
    <property type="entry name" value="FUNK1 6"/>
    <property type="match status" value="1"/>
</dbReference>
<evidence type="ECO:0000259" key="1">
    <source>
        <dbReference type="Pfam" id="PF17667"/>
    </source>
</evidence>
<reference evidence="2" key="2">
    <citation type="journal article" date="2023" name="IMA Fungus">
        <title>Comparative genomic study of the Penicillium genus elucidates a diverse pangenome and 15 lateral gene transfer events.</title>
        <authorList>
            <person name="Petersen C."/>
            <person name="Sorensen T."/>
            <person name="Nielsen M.R."/>
            <person name="Sondergaard T.E."/>
            <person name="Sorensen J.L."/>
            <person name="Fitzpatrick D.A."/>
            <person name="Frisvad J.C."/>
            <person name="Nielsen K.L."/>
        </authorList>
    </citation>
    <scope>NUCLEOTIDE SEQUENCE</scope>
    <source>
        <strain evidence="2">IBT 30069</strain>
    </source>
</reference>
<reference evidence="2" key="1">
    <citation type="submission" date="2022-11" db="EMBL/GenBank/DDBJ databases">
        <authorList>
            <person name="Petersen C."/>
        </authorList>
    </citation>
    <scope>NUCLEOTIDE SEQUENCE</scope>
    <source>
        <strain evidence="2">IBT 30069</strain>
    </source>
</reference>
<accession>A0A9W9FUV3</accession>
<dbReference type="SUPFAM" id="SSF56112">
    <property type="entry name" value="Protein kinase-like (PK-like)"/>
    <property type="match status" value="1"/>
</dbReference>
<comment type="caution">
    <text evidence="2">The sequence shown here is derived from an EMBL/GenBank/DDBJ whole genome shotgun (WGS) entry which is preliminary data.</text>
</comment>
<keyword evidence="3" id="KW-1185">Reference proteome</keyword>
<organism evidence="2 3">
    <name type="scientific">Penicillium angulare</name>
    <dbReference type="NCBI Taxonomy" id="116970"/>
    <lineage>
        <taxon>Eukaryota</taxon>
        <taxon>Fungi</taxon>
        <taxon>Dikarya</taxon>
        <taxon>Ascomycota</taxon>
        <taxon>Pezizomycotina</taxon>
        <taxon>Eurotiomycetes</taxon>
        <taxon>Eurotiomycetidae</taxon>
        <taxon>Eurotiales</taxon>
        <taxon>Aspergillaceae</taxon>
        <taxon>Penicillium</taxon>
    </lineage>
</organism>
<dbReference type="OrthoDB" id="5584477at2759"/>
<dbReference type="EMBL" id="JAPQKH010000003">
    <property type="protein sequence ID" value="KAJ5106866.1"/>
    <property type="molecule type" value="Genomic_DNA"/>
</dbReference>
<feature type="domain" description="Fungal-type protein kinase" evidence="1">
    <location>
        <begin position="214"/>
        <end position="330"/>
    </location>
</feature>